<dbReference type="InParanoid" id="G8Y7S1"/>
<evidence type="ECO:0000313" key="8">
    <source>
        <dbReference type="Proteomes" id="UP000005222"/>
    </source>
</evidence>
<dbReference type="EMBL" id="FO082048">
    <property type="protein sequence ID" value="CCE84651.1"/>
    <property type="molecule type" value="Genomic_DNA"/>
</dbReference>
<dbReference type="HOGENOM" id="CLU_072641_2_0_1"/>
<dbReference type="InterPro" id="IPR024661">
    <property type="entry name" value="RNA_pol_III_Rpc31"/>
</dbReference>
<evidence type="ECO:0000256" key="3">
    <source>
        <dbReference type="ARBA" id="ARBA00023242"/>
    </source>
</evidence>
<dbReference type="OrthoDB" id="5377312at2759"/>
<keyword evidence="3 4" id="KW-0539">Nucleus</keyword>
<protein>
    <recommendedName>
        <fullName evidence="4">DNA-directed RNA polymerase III subunit</fullName>
    </recommendedName>
</protein>
<reference evidence="8" key="2">
    <citation type="journal article" date="2012" name="G3 (Bethesda)">
        <title>Pichia sorbitophila, an interspecies yeast hybrid reveals early steps of genome resolution following polyploidization.</title>
        <authorList>
            <person name="Leh Louis V."/>
            <person name="Despons L."/>
            <person name="Friedrich A."/>
            <person name="Martin T."/>
            <person name="Durrens P."/>
            <person name="Casaregola S."/>
            <person name="Neuveglise C."/>
            <person name="Fairhead C."/>
            <person name="Marck C."/>
            <person name="Cruz J.A."/>
            <person name="Straub M.L."/>
            <person name="Kugler V."/>
            <person name="Sacerdot C."/>
            <person name="Uzunov Z."/>
            <person name="Thierry A."/>
            <person name="Weiss S."/>
            <person name="Bleykasten C."/>
            <person name="De Montigny J."/>
            <person name="Jacques N."/>
            <person name="Jung P."/>
            <person name="Lemaire M."/>
            <person name="Mallet S."/>
            <person name="Morel G."/>
            <person name="Richard G.F."/>
            <person name="Sarkar A."/>
            <person name="Savel G."/>
            <person name="Schacherer J."/>
            <person name="Seret M.L."/>
            <person name="Talla E."/>
            <person name="Samson G."/>
            <person name="Jubin C."/>
            <person name="Poulain J."/>
            <person name="Vacherie B."/>
            <person name="Barbe V."/>
            <person name="Pelletier E."/>
            <person name="Sherman D.J."/>
            <person name="Westhof E."/>
            <person name="Weissenbach J."/>
            <person name="Baret P.V."/>
            <person name="Wincker P."/>
            <person name="Gaillardin C."/>
            <person name="Dujon B."/>
            <person name="Souciet J.L."/>
        </authorList>
    </citation>
    <scope>NUCLEOTIDE SEQUENCE [LARGE SCALE GENOMIC DNA]</scope>
    <source>
        <strain evidence="8">ATCC MYA-4447 / BCRC 22081 / CBS 7064 / NBRC 10061 / NRRL Y-12695</strain>
    </source>
</reference>
<dbReference type="AlphaFoldDB" id="G8Y7S1"/>
<evidence type="ECO:0000256" key="1">
    <source>
        <dbReference type="ARBA" id="ARBA00004123"/>
    </source>
</evidence>
<feature type="compositionally biased region" description="Acidic residues" evidence="5">
    <location>
        <begin position="210"/>
        <end position="229"/>
    </location>
</feature>
<dbReference type="GO" id="GO:0005666">
    <property type="term" value="C:RNA polymerase III complex"/>
    <property type="evidence" value="ECO:0007669"/>
    <property type="project" value="UniProtKB-UniRule"/>
</dbReference>
<feature type="compositionally biased region" description="Basic and acidic residues" evidence="5">
    <location>
        <begin position="200"/>
        <end position="209"/>
    </location>
</feature>
<dbReference type="GO" id="GO:0006383">
    <property type="term" value="P:transcription by RNA polymerase III"/>
    <property type="evidence" value="ECO:0007669"/>
    <property type="project" value="UniProtKB-UniRule"/>
</dbReference>
<dbReference type="EMBL" id="FO082049">
    <property type="protein sequence ID" value="CCE83620.1"/>
    <property type="molecule type" value="Genomic_DNA"/>
</dbReference>
<dbReference type="PANTHER" id="PTHR15367">
    <property type="entry name" value="DNA-DIRECTED RNA POLYMERASE III"/>
    <property type="match status" value="1"/>
</dbReference>
<feature type="compositionally biased region" description="Acidic residues" evidence="5">
    <location>
        <begin position="237"/>
        <end position="252"/>
    </location>
</feature>
<evidence type="ECO:0000313" key="6">
    <source>
        <dbReference type="EMBL" id="CCE83620.1"/>
    </source>
</evidence>
<dbReference type="PANTHER" id="PTHR15367:SF2">
    <property type="entry name" value="DNA-DIRECTED RNA POLYMERASE III SUBUNIT"/>
    <property type="match status" value="1"/>
</dbReference>
<dbReference type="PIRSF" id="PIRSF000777">
    <property type="entry name" value="RNA_polIII_C31"/>
    <property type="match status" value="1"/>
</dbReference>
<dbReference type="Pfam" id="PF11705">
    <property type="entry name" value="RNA_pol_3_Rpc31"/>
    <property type="match status" value="1"/>
</dbReference>
<dbReference type="eggNOG" id="ENOG502RZ0V">
    <property type="taxonomic scope" value="Eukaryota"/>
</dbReference>
<dbReference type="FunCoup" id="G8Y7S1">
    <property type="interactions" value="141"/>
</dbReference>
<feature type="region of interest" description="Disordered" evidence="5">
    <location>
        <begin position="200"/>
        <end position="252"/>
    </location>
</feature>
<evidence type="ECO:0000256" key="2">
    <source>
        <dbReference type="ARBA" id="ARBA00008352"/>
    </source>
</evidence>
<evidence type="ECO:0000256" key="4">
    <source>
        <dbReference type="PIRNR" id="PIRNR000777"/>
    </source>
</evidence>
<comment type="similarity">
    <text evidence="2 4">Belongs to the eukaryotic RPC7 RNA polymerase subunit family.</text>
</comment>
<gene>
    <name evidence="7" type="primary">Piso0_004204</name>
    <name evidence="6" type="ORF">GNLVRS01_PISO0K11736g</name>
    <name evidence="7" type="ORF">GNLVRS01_PISO0L11737g</name>
</gene>
<comment type="subcellular location">
    <subcellularLocation>
        <location evidence="1 4">Nucleus</location>
    </subcellularLocation>
</comment>
<dbReference type="Proteomes" id="UP000005222">
    <property type="component" value="Chromosome K"/>
</dbReference>
<accession>G8Y7S1</accession>
<proteinExistence type="inferred from homology"/>
<organism evidence="7 8">
    <name type="scientific">Pichia sorbitophila (strain ATCC MYA-4447 / BCRC 22081 / CBS 7064 / NBRC 10061 / NRRL Y-12695)</name>
    <name type="common">Hybrid yeast</name>
    <dbReference type="NCBI Taxonomy" id="559304"/>
    <lineage>
        <taxon>Eukaryota</taxon>
        <taxon>Fungi</taxon>
        <taxon>Dikarya</taxon>
        <taxon>Ascomycota</taxon>
        <taxon>Saccharomycotina</taxon>
        <taxon>Pichiomycetes</taxon>
        <taxon>Debaryomycetaceae</taxon>
        <taxon>Millerozyma</taxon>
    </lineage>
</organism>
<name>G8Y7S1_PICSO</name>
<comment type="subunit">
    <text evidence="4">Component of the RNA polymerase III (Pol III) complex.</text>
</comment>
<sequence>MSSDIYVSFFFRIRAVSTIQGHRSAIILSEHWIMSYKSRNPGRSLPFGLDYSDVISGDKGSDKPQLLLPVNGPLSEYEEEVAKSSIKISRLIADGPFNMGNNQTLERGKVRTTEPDGIERHSDKYRKVKTVGKTIKEYPYALEMFPEELYSVIGVPKSAIQKLSTLNSHMTDESVDSLTRENDTKVDILEKLKDFAEDLDADGSKKYNENEEIEEEFDDEFEEDEDDDYNAEKYFDDGDDDMGDDGDEEAAF</sequence>
<evidence type="ECO:0000313" key="7">
    <source>
        <dbReference type="EMBL" id="CCE84651.1"/>
    </source>
</evidence>
<evidence type="ECO:0000256" key="5">
    <source>
        <dbReference type="SAM" id="MobiDB-lite"/>
    </source>
</evidence>
<dbReference type="OMA" id="FAIEMFP"/>
<dbReference type="Proteomes" id="UP000005222">
    <property type="component" value="Chromosome L"/>
</dbReference>
<keyword evidence="8" id="KW-1185">Reference proteome</keyword>
<comment type="function">
    <text evidence="4">DNA-dependent RNA polymerase catalyzes the transcription of DNA into RNA using the four ribonucleoside triphosphates as substrates. Specific peripheric component of RNA polymerase III which synthesizes small RNAs, such as 5S rRNA and tRNAs.</text>
</comment>
<reference evidence="7" key="1">
    <citation type="submission" date="2011-10" db="EMBL/GenBank/DDBJ databases">
        <authorList>
            <person name="Genoscope - CEA"/>
        </authorList>
    </citation>
    <scope>NUCLEOTIDE SEQUENCE</scope>
</reference>